<dbReference type="OrthoDB" id="1728974at2759"/>
<proteinExistence type="predicted"/>
<keyword evidence="1" id="KW-0378">Hydrolase</keyword>
<dbReference type="AlphaFoldDB" id="A0A8X6FPX8"/>
<evidence type="ECO:0000313" key="2">
    <source>
        <dbReference type="Proteomes" id="UP000887116"/>
    </source>
</evidence>
<protein>
    <submittedName>
        <fullName evidence="1">ATP-dependent DNA helicase</fullName>
    </submittedName>
</protein>
<organism evidence="1 2">
    <name type="scientific">Trichonephila clavata</name>
    <name type="common">Joro spider</name>
    <name type="synonym">Nephila clavata</name>
    <dbReference type="NCBI Taxonomy" id="2740835"/>
    <lineage>
        <taxon>Eukaryota</taxon>
        <taxon>Metazoa</taxon>
        <taxon>Ecdysozoa</taxon>
        <taxon>Arthropoda</taxon>
        <taxon>Chelicerata</taxon>
        <taxon>Arachnida</taxon>
        <taxon>Araneae</taxon>
        <taxon>Araneomorphae</taxon>
        <taxon>Entelegynae</taxon>
        <taxon>Araneoidea</taxon>
        <taxon>Nephilidae</taxon>
        <taxon>Trichonephila</taxon>
    </lineage>
</organism>
<accession>A0A8X6FPX8</accession>
<dbReference type="GO" id="GO:0004386">
    <property type="term" value="F:helicase activity"/>
    <property type="evidence" value="ECO:0007669"/>
    <property type="project" value="UniProtKB-KW"/>
</dbReference>
<comment type="caution">
    <text evidence="1">The sequence shown here is derived from an EMBL/GenBank/DDBJ whole genome shotgun (WGS) entry which is preliminary data.</text>
</comment>
<dbReference type="Proteomes" id="UP000887116">
    <property type="component" value="Unassembled WGS sequence"/>
</dbReference>
<dbReference type="EMBL" id="BMAO01033037">
    <property type="protein sequence ID" value="GFQ86605.1"/>
    <property type="molecule type" value="Genomic_DNA"/>
</dbReference>
<keyword evidence="1" id="KW-0547">Nucleotide-binding</keyword>
<gene>
    <name evidence="1" type="primary">evm_012926</name>
    <name evidence="1" type="ORF">TNCT_205881</name>
</gene>
<keyword evidence="1" id="KW-0067">ATP-binding</keyword>
<keyword evidence="1" id="KW-0347">Helicase</keyword>
<evidence type="ECO:0000313" key="1">
    <source>
        <dbReference type="EMBL" id="GFQ86605.1"/>
    </source>
</evidence>
<sequence length="101" mass="11636">MPKYYTWNQSSRRFIRRKQGKPVPGYTNVYSTDAIGRIYSVHPSNDECFYLRLLLVNVRGPTSFQQLRTVDGDCVDPTEKPVNVCNCLKMTLIGIKLSMML</sequence>
<reference evidence="1" key="1">
    <citation type="submission" date="2020-07" db="EMBL/GenBank/DDBJ databases">
        <title>Multicomponent nature underlies the extraordinary mechanical properties of spider dragline silk.</title>
        <authorList>
            <person name="Kono N."/>
            <person name="Nakamura H."/>
            <person name="Mori M."/>
            <person name="Yoshida Y."/>
            <person name="Ohtoshi R."/>
            <person name="Malay A.D."/>
            <person name="Moran D.A.P."/>
            <person name="Tomita M."/>
            <person name="Numata K."/>
            <person name="Arakawa K."/>
        </authorList>
    </citation>
    <scope>NUCLEOTIDE SEQUENCE</scope>
</reference>
<keyword evidence="2" id="KW-1185">Reference proteome</keyword>
<name>A0A8X6FPX8_TRICU</name>